<accession>A0A314YEX8</accession>
<dbReference type="OrthoDB" id="38125at2759"/>
<dbReference type="InterPro" id="IPR001045">
    <property type="entry name" value="Spermi_synthase"/>
</dbReference>
<dbReference type="PANTHER" id="PTHR11558:SF28">
    <property type="entry name" value="SPERMIDINE SYNTHASE 2-LIKE"/>
    <property type="match status" value="1"/>
</dbReference>
<dbReference type="InterPro" id="IPR029063">
    <property type="entry name" value="SAM-dependent_MTases_sf"/>
</dbReference>
<reference evidence="1 2" key="1">
    <citation type="submission" date="2018-02" db="EMBL/GenBank/DDBJ databases">
        <title>Draft genome of wild Prunus yedoensis var. nudiflora.</title>
        <authorList>
            <person name="Baek S."/>
            <person name="Kim J.-H."/>
            <person name="Choi K."/>
            <person name="Kim G.-B."/>
            <person name="Cho A."/>
            <person name="Jang H."/>
            <person name="Shin C.-H."/>
            <person name="Yu H.-J."/>
            <person name="Mun J.-H."/>
        </authorList>
    </citation>
    <scope>NUCLEOTIDE SEQUENCE [LARGE SCALE GENOMIC DNA]</scope>
    <source>
        <strain evidence="2">cv. Jeju island</strain>
        <tissue evidence="1">Leaf</tissue>
    </source>
</reference>
<name>A0A314YEX8_PRUYE</name>
<evidence type="ECO:0000313" key="2">
    <source>
        <dbReference type="Proteomes" id="UP000250321"/>
    </source>
</evidence>
<dbReference type="STRING" id="2094558.A0A314YEX8"/>
<gene>
    <name evidence="1" type="ORF">Pyn_22048</name>
</gene>
<dbReference type="Gene3D" id="3.40.50.150">
    <property type="entry name" value="Vaccinia Virus protein VP39"/>
    <property type="match status" value="1"/>
</dbReference>
<keyword evidence="2" id="KW-1185">Reference proteome</keyword>
<dbReference type="PANTHER" id="PTHR11558">
    <property type="entry name" value="SPERMIDINE/SPERMINE SYNTHASE"/>
    <property type="match status" value="1"/>
</dbReference>
<dbReference type="EMBL" id="PJQY01001171">
    <property type="protein sequence ID" value="PQQ04953.1"/>
    <property type="molecule type" value="Genomic_DNA"/>
</dbReference>
<comment type="caution">
    <text evidence="1">The sequence shown here is derived from an EMBL/GenBank/DDBJ whole genome shotgun (WGS) entry which is preliminary data.</text>
</comment>
<organism evidence="1 2">
    <name type="scientific">Prunus yedoensis var. nudiflora</name>
    <dbReference type="NCBI Taxonomy" id="2094558"/>
    <lineage>
        <taxon>Eukaryota</taxon>
        <taxon>Viridiplantae</taxon>
        <taxon>Streptophyta</taxon>
        <taxon>Embryophyta</taxon>
        <taxon>Tracheophyta</taxon>
        <taxon>Spermatophyta</taxon>
        <taxon>Magnoliopsida</taxon>
        <taxon>eudicotyledons</taxon>
        <taxon>Gunneridae</taxon>
        <taxon>Pentapetalae</taxon>
        <taxon>rosids</taxon>
        <taxon>fabids</taxon>
        <taxon>Rosales</taxon>
        <taxon>Rosaceae</taxon>
        <taxon>Amygdaloideae</taxon>
        <taxon>Amygdaleae</taxon>
        <taxon>Prunus</taxon>
    </lineage>
</organism>
<proteinExistence type="predicted"/>
<evidence type="ECO:0000313" key="1">
    <source>
        <dbReference type="EMBL" id="PQQ04953.1"/>
    </source>
</evidence>
<protein>
    <submittedName>
        <fullName evidence="1">Spermidine synthase 2-like</fullName>
    </submittedName>
</protein>
<dbReference type="GO" id="GO:0004766">
    <property type="term" value="F:spermidine synthase activity"/>
    <property type="evidence" value="ECO:0007669"/>
    <property type="project" value="TreeGrafter"/>
</dbReference>
<dbReference type="Proteomes" id="UP000250321">
    <property type="component" value="Unassembled WGS sequence"/>
</dbReference>
<dbReference type="AlphaFoldDB" id="A0A314YEX8"/>
<dbReference type="GO" id="GO:0005829">
    <property type="term" value="C:cytosol"/>
    <property type="evidence" value="ECO:0007669"/>
    <property type="project" value="TreeGrafter"/>
</dbReference>
<sequence>MPGQQFLHMQGKSGIIGFMLCATEGPPVHFKHPINLLNPENHGVAKGPPKFYNAQMHNAAFQLACFAEKAISVSKDAMNIV</sequence>
<dbReference type="GO" id="GO:0008295">
    <property type="term" value="P:spermidine biosynthetic process"/>
    <property type="evidence" value="ECO:0007669"/>
    <property type="project" value="TreeGrafter"/>
</dbReference>